<dbReference type="EMBL" id="CP063845">
    <property type="protein sequence ID" value="UFP93036.1"/>
    <property type="molecule type" value="Genomic_DNA"/>
</dbReference>
<dbReference type="RefSeq" id="WP_230840042.1">
    <property type="nucleotide sequence ID" value="NZ_CP063845.1"/>
</dbReference>
<dbReference type="Pfam" id="PF01850">
    <property type="entry name" value="PIN"/>
    <property type="match status" value="1"/>
</dbReference>
<evidence type="ECO:0000313" key="2">
    <source>
        <dbReference type="EMBL" id="UFP93036.1"/>
    </source>
</evidence>
<dbReference type="SUPFAM" id="SSF88723">
    <property type="entry name" value="PIN domain-like"/>
    <property type="match status" value="1"/>
</dbReference>
<name>A0ABY3PHE8_9CYAN</name>
<dbReference type="CDD" id="cd09872">
    <property type="entry name" value="PIN_Sll0205-like"/>
    <property type="match status" value="1"/>
</dbReference>
<dbReference type="Gene3D" id="3.40.50.1010">
    <property type="entry name" value="5'-nuclease"/>
    <property type="match status" value="1"/>
</dbReference>
<sequence>MKYLLDTCAFLWVVNGDSQLPEKCKTIFEDGDNDFYLSIVSIWEISIKTSIGKLELPKSPEIWIPEQIKENEIEVLTISVEHATRIFQLEHHHRDPFDRMIVCQSIVENMPILTPDLAIAEYNVETVWR</sequence>
<protein>
    <submittedName>
        <fullName evidence="2">Type II toxin-antitoxin system VapC family toxin</fullName>
    </submittedName>
</protein>
<dbReference type="InterPro" id="IPR041705">
    <property type="entry name" value="PIN_Sll0205"/>
</dbReference>
<proteinExistence type="predicted"/>
<dbReference type="Proteomes" id="UP001054846">
    <property type="component" value="Chromosome"/>
</dbReference>
<dbReference type="PANTHER" id="PTHR36173">
    <property type="entry name" value="RIBONUCLEASE VAPC16-RELATED"/>
    <property type="match status" value="1"/>
</dbReference>
<dbReference type="InterPro" id="IPR002716">
    <property type="entry name" value="PIN_dom"/>
</dbReference>
<evidence type="ECO:0000313" key="3">
    <source>
        <dbReference type="Proteomes" id="UP001054846"/>
    </source>
</evidence>
<keyword evidence="3" id="KW-1185">Reference proteome</keyword>
<reference evidence="2 3" key="1">
    <citation type="journal article" date="2021" name="Genome Biol. Evol.">
        <title>Complete Genome Sequencing of a Novel Gloeobacter Species from a Waterfall Cave in Mexico.</title>
        <authorList>
            <person name="Saw J.H."/>
            <person name="Cardona T."/>
            <person name="Montejano G."/>
        </authorList>
    </citation>
    <scope>NUCLEOTIDE SEQUENCE [LARGE SCALE GENOMIC DNA]</scope>
    <source>
        <strain evidence="2">MG652769</strain>
    </source>
</reference>
<organism evidence="2 3">
    <name type="scientific">Gloeobacter morelensis MG652769</name>
    <dbReference type="NCBI Taxonomy" id="2781736"/>
    <lineage>
        <taxon>Bacteria</taxon>
        <taxon>Bacillati</taxon>
        <taxon>Cyanobacteriota</taxon>
        <taxon>Cyanophyceae</taxon>
        <taxon>Gloeobacterales</taxon>
        <taxon>Gloeobacteraceae</taxon>
        <taxon>Gloeobacter</taxon>
        <taxon>Gloeobacter morelensis</taxon>
    </lineage>
</organism>
<dbReference type="InterPro" id="IPR029060">
    <property type="entry name" value="PIN-like_dom_sf"/>
</dbReference>
<gene>
    <name evidence="2" type="ORF">ISF26_14600</name>
</gene>
<accession>A0ABY3PHE8</accession>
<dbReference type="InterPro" id="IPR052919">
    <property type="entry name" value="TA_system_RNase"/>
</dbReference>
<dbReference type="PANTHER" id="PTHR36173:SF2">
    <property type="entry name" value="RIBONUCLEASE VAPC16"/>
    <property type="match status" value="1"/>
</dbReference>
<evidence type="ECO:0000259" key="1">
    <source>
        <dbReference type="Pfam" id="PF01850"/>
    </source>
</evidence>
<feature type="domain" description="PIN" evidence="1">
    <location>
        <begin position="3"/>
        <end position="122"/>
    </location>
</feature>